<dbReference type="InterPro" id="IPR029058">
    <property type="entry name" value="AB_hydrolase_fold"/>
</dbReference>
<evidence type="ECO:0000313" key="2">
    <source>
        <dbReference type="Proteomes" id="UP000553766"/>
    </source>
</evidence>
<dbReference type="Proteomes" id="UP000553766">
    <property type="component" value="Unassembled WGS sequence"/>
</dbReference>
<dbReference type="SUPFAM" id="SSF53474">
    <property type="entry name" value="alpha/beta-Hydrolases"/>
    <property type="match status" value="1"/>
</dbReference>
<sequence>MLTAYDHIWHRGADGAPVLVLFHGTGSGKEDIAGLAQHIDADASYLAMDGDVMEGPMRRFFRRTGEGVYDMTDFARATAKMAGFLEAAFAEYGITYAVGIGYSNGANILANLSLTGQGPLRRAVLMHPLTPHDPDWPDLSDWQVLITAGNQDPICPLPLTERLIAGYRAAGADVEAMVLPGGHGLQWAELDAARRFVAGDT</sequence>
<keyword evidence="2" id="KW-1185">Reference proteome</keyword>
<accession>A0A840WP45</accession>
<dbReference type="AlphaFoldDB" id="A0A840WP45"/>
<protein>
    <submittedName>
        <fullName evidence="1">Phospholipase/carboxylesterase</fullName>
    </submittedName>
</protein>
<dbReference type="Gene3D" id="3.40.50.1820">
    <property type="entry name" value="alpha/beta hydrolase"/>
    <property type="match status" value="1"/>
</dbReference>
<organism evidence="1 2">
    <name type="scientific">Rubricella aquisinus</name>
    <dbReference type="NCBI Taxonomy" id="2028108"/>
    <lineage>
        <taxon>Bacteria</taxon>
        <taxon>Pseudomonadati</taxon>
        <taxon>Pseudomonadota</taxon>
        <taxon>Alphaproteobacteria</taxon>
        <taxon>Rhodobacterales</taxon>
        <taxon>Paracoccaceae</taxon>
        <taxon>Rubricella</taxon>
    </lineage>
</organism>
<dbReference type="EMBL" id="JACIJS010000005">
    <property type="protein sequence ID" value="MBB5515853.1"/>
    <property type="molecule type" value="Genomic_DNA"/>
</dbReference>
<evidence type="ECO:0000313" key="1">
    <source>
        <dbReference type="EMBL" id="MBB5515853.1"/>
    </source>
</evidence>
<proteinExistence type="predicted"/>
<name>A0A840WP45_9RHOB</name>
<comment type="caution">
    <text evidence="1">The sequence shown here is derived from an EMBL/GenBank/DDBJ whole genome shotgun (WGS) entry which is preliminary data.</text>
</comment>
<reference evidence="1 2" key="1">
    <citation type="submission" date="2020-08" db="EMBL/GenBank/DDBJ databases">
        <title>Genomic Encyclopedia of Type Strains, Phase IV (KMG-IV): sequencing the most valuable type-strain genomes for metagenomic binning, comparative biology and taxonomic classification.</title>
        <authorList>
            <person name="Goeker M."/>
        </authorList>
    </citation>
    <scope>NUCLEOTIDE SEQUENCE [LARGE SCALE GENOMIC DNA]</scope>
    <source>
        <strain evidence="1 2">DSM 103377</strain>
    </source>
</reference>
<gene>
    <name evidence="1" type="ORF">FHS89_001873</name>
</gene>
<dbReference type="RefSeq" id="WP_184010922.1">
    <property type="nucleotide sequence ID" value="NZ_JACIJS010000005.1"/>
</dbReference>